<name>A0A9P7ELS6_9AGAM</name>
<dbReference type="AlphaFoldDB" id="A0A9P7ELS6"/>
<dbReference type="Proteomes" id="UP000807769">
    <property type="component" value="Unassembled WGS sequence"/>
</dbReference>
<accession>A0A9P7ELS6</accession>
<dbReference type="EMBL" id="JABBWG010000002">
    <property type="protein sequence ID" value="KAG1825741.1"/>
    <property type="molecule type" value="Genomic_DNA"/>
</dbReference>
<evidence type="ECO:0000256" key="1">
    <source>
        <dbReference type="SAM" id="MobiDB-lite"/>
    </source>
</evidence>
<dbReference type="RefSeq" id="XP_041198994.1">
    <property type="nucleotide sequence ID" value="XM_041339202.1"/>
</dbReference>
<keyword evidence="3" id="KW-1185">Reference proteome</keyword>
<feature type="region of interest" description="Disordered" evidence="1">
    <location>
        <begin position="167"/>
        <end position="205"/>
    </location>
</feature>
<evidence type="ECO:0000313" key="3">
    <source>
        <dbReference type="Proteomes" id="UP000807769"/>
    </source>
</evidence>
<sequence>MSNSSASSATITAVAVFKNGRFCEGQGRALIFDAQMYLGDDQPPLLAALKCFNAENHVFDPVGFYIVIARLIPIVKDGVSPLYMPYIELCGTVKSTDDLTSGTSRPNQVFKSAMPVECAFPNTSPDSSLEERSNLLQAWDQSKQRFTVEVDSIVFLGRPVVTKSLGNIASHGPSPSRMPSKPGMKFDFSQVAQPAKHQRTEENIN</sequence>
<gene>
    <name evidence="2" type="ORF">BJ212DRAFT_1475124</name>
</gene>
<comment type="caution">
    <text evidence="2">The sequence shown here is derived from an EMBL/GenBank/DDBJ whole genome shotgun (WGS) entry which is preliminary data.</text>
</comment>
<dbReference type="OrthoDB" id="2652955at2759"/>
<organism evidence="2 3">
    <name type="scientific">Suillus subaureus</name>
    <dbReference type="NCBI Taxonomy" id="48587"/>
    <lineage>
        <taxon>Eukaryota</taxon>
        <taxon>Fungi</taxon>
        <taxon>Dikarya</taxon>
        <taxon>Basidiomycota</taxon>
        <taxon>Agaricomycotina</taxon>
        <taxon>Agaricomycetes</taxon>
        <taxon>Agaricomycetidae</taxon>
        <taxon>Boletales</taxon>
        <taxon>Suillineae</taxon>
        <taxon>Suillaceae</taxon>
        <taxon>Suillus</taxon>
    </lineage>
</organism>
<proteinExistence type="predicted"/>
<evidence type="ECO:0000313" key="2">
    <source>
        <dbReference type="EMBL" id="KAG1825741.1"/>
    </source>
</evidence>
<protein>
    <submittedName>
        <fullName evidence="2">Uncharacterized protein</fullName>
    </submittedName>
</protein>
<dbReference type="GeneID" id="64633218"/>
<reference evidence="2" key="1">
    <citation type="journal article" date="2020" name="New Phytol.">
        <title>Comparative genomics reveals dynamic genome evolution in host specialist ectomycorrhizal fungi.</title>
        <authorList>
            <person name="Lofgren L.A."/>
            <person name="Nguyen N.H."/>
            <person name="Vilgalys R."/>
            <person name="Ruytinx J."/>
            <person name="Liao H.L."/>
            <person name="Branco S."/>
            <person name="Kuo A."/>
            <person name="LaButti K."/>
            <person name="Lipzen A."/>
            <person name="Andreopoulos W."/>
            <person name="Pangilinan J."/>
            <person name="Riley R."/>
            <person name="Hundley H."/>
            <person name="Na H."/>
            <person name="Barry K."/>
            <person name="Grigoriev I.V."/>
            <person name="Stajich J.E."/>
            <person name="Kennedy P.G."/>
        </authorList>
    </citation>
    <scope>NUCLEOTIDE SEQUENCE</scope>
    <source>
        <strain evidence="2">MN1</strain>
    </source>
</reference>